<gene>
    <name evidence="1" type="ORF">F5144DRAFT_351257</name>
</gene>
<reference evidence="1 2" key="1">
    <citation type="journal article" date="2021" name="Nat. Commun.">
        <title>Genetic determinants of endophytism in the Arabidopsis root mycobiome.</title>
        <authorList>
            <person name="Mesny F."/>
            <person name="Miyauchi S."/>
            <person name="Thiergart T."/>
            <person name="Pickel B."/>
            <person name="Atanasova L."/>
            <person name="Karlsson M."/>
            <person name="Huettel B."/>
            <person name="Barry K.W."/>
            <person name="Haridas S."/>
            <person name="Chen C."/>
            <person name="Bauer D."/>
            <person name="Andreopoulos W."/>
            <person name="Pangilinan J."/>
            <person name="LaButti K."/>
            <person name="Riley R."/>
            <person name="Lipzen A."/>
            <person name="Clum A."/>
            <person name="Drula E."/>
            <person name="Henrissat B."/>
            <person name="Kohler A."/>
            <person name="Grigoriev I.V."/>
            <person name="Martin F.M."/>
            <person name="Hacquard S."/>
        </authorList>
    </citation>
    <scope>NUCLEOTIDE SEQUENCE [LARGE SCALE GENOMIC DNA]</scope>
    <source>
        <strain evidence="1 2">MPI-SDFR-AT-0079</strain>
    </source>
</reference>
<proteinExistence type="predicted"/>
<name>A0ACB7NXR4_9PEZI</name>
<dbReference type="Proteomes" id="UP000724584">
    <property type="component" value="Unassembled WGS sequence"/>
</dbReference>
<organism evidence="1 2">
    <name type="scientific">Chaetomium tenue</name>
    <dbReference type="NCBI Taxonomy" id="1854479"/>
    <lineage>
        <taxon>Eukaryota</taxon>
        <taxon>Fungi</taxon>
        <taxon>Dikarya</taxon>
        <taxon>Ascomycota</taxon>
        <taxon>Pezizomycotina</taxon>
        <taxon>Sordariomycetes</taxon>
        <taxon>Sordariomycetidae</taxon>
        <taxon>Sordariales</taxon>
        <taxon>Chaetomiaceae</taxon>
        <taxon>Chaetomium</taxon>
    </lineage>
</organism>
<evidence type="ECO:0000313" key="1">
    <source>
        <dbReference type="EMBL" id="KAH6623052.1"/>
    </source>
</evidence>
<accession>A0ACB7NXR4</accession>
<keyword evidence="2" id="KW-1185">Reference proteome</keyword>
<sequence>MYCRMSCQPACHACLARRQMQASTTALPSLLLLFLLFWADVRCLVCTLYWYSARPFLGQQESRQATSCPFWLIWGNSVTEQRKPKRPSTREGGSVCSSVLGHCFASGPVRDAL</sequence>
<dbReference type="EMBL" id="JAGIZQ010000006">
    <property type="protein sequence ID" value="KAH6623052.1"/>
    <property type="molecule type" value="Genomic_DNA"/>
</dbReference>
<evidence type="ECO:0000313" key="2">
    <source>
        <dbReference type="Proteomes" id="UP000724584"/>
    </source>
</evidence>
<comment type="caution">
    <text evidence="1">The sequence shown here is derived from an EMBL/GenBank/DDBJ whole genome shotgun (WGS) entry which is preliminary data.</text>
</comment>
<protein>
    <submittedName>
        <fullName evidence="1">Uncharacterized protein</fullName>
    </submittedName>
</protein>